<evidence type="ECO:0000256" key="3">
    <source>
        <dbReference type="ARBA" id="ARBA00004174"/>
    </source>
</evidence>
<dbReference type="PANTHER" id="PTHR24291:SF189">
    <property type="entry name" value="CYTOCHROME P450 4C3-RELATED"/>
    <property type="match status" value="1"/>
</dbReference>
<dbReference type="KEGG" id="goe:108863658"/>
<feature type="transmembrane region" description="Helical" evidence="15">
    <location>
        <begin position="6"/>
        <end position="24"/>
    </location>
</feature>
<feature type="binding site" description="axial binding residue" evidence="14">
    <location>
        <position position="976"/>
    </location>
    <ligand>
        <name>heme</name>
        <dbReference type="ChEBI" id="CHEBI:30413"/>
    </ligand>
    <ligandPart>
        <name>Fe</name>
        <dbReference type="ChEBI" id="CHEBI:18248"/>
    </ligandPart>
</feature>
<keyword evidence="11 14" id="KW-0408">Iron</keyword>
<keyword evidence="12" id="KW-0503">Monooxygenase</keyword>
<dbReference type="AlphaFoldDB" id="A0AAJ7WHG3"/>
<dbReference type="GO" id="GO:0016705">
    <property type="term" value="F:oxidoreductase activity, acting on paired donors, with incorporation or reduction of molecular oxygen"/>
    <property type="evidence" value="ECO:0007669"/>
    <property type="project" value="InterPro"/>
</dbReference>
<comment type="subcellular location">
    <subcellularLocation>
        <location evidence="4">Endoplasmic reticulum membrane</location>
        <topology evidence="4">Peripheral membrane protein</topology>
    </subcellularLocation>
    <subcellularLocation>
        <location evidence="3">Microsome membrane</location>
        <topology evidence="3">Peripheral membrane protein</topology>
    </subcellularLocation>
</comment>
<keyword evidence="15" id="KW-1133">Transmembrane helix</keyword>
<evidence type="ECO:0000313" key="17">
    <source>
        <dbReference type="RefSeq" id="XP_028967259.1"/>
    </source>
</evidence>
<evidence type="ECO:0000256" key="1">
    <source>
        <dbReference type="ARBA" id="ARBA00001971"/>
    </source>
</evidence>
<evidence type="ECO:0000256" key="15">
    <source>
        <dbReference type="SAM" id="Phobius"/>
    </source>
</evidence>
<evidence type="ECO:0000256" key="10">
    <source>
        <dbReference type="ARBA" id="ARBA00023002"/>
    </source>
</evidence>
<organism evidence="16 17">
    <name type="scientific">Galendromus occidentalis</name>
    <name type="common">western predatory mite</name>
    <dbReference type="NCBI Taxonomy" id="34638"/>
    <lineage>
        <taxon>Eukaryota</taxon>
        <taxon>Metazoa</taxon>
        <taxon>Ecdysozoa</taxon>
        <taxon>Arthropoda</taxon>
        <taxon>Chelicerata</taxon>
        <taxon>Arachnida</taxon>
        <taxon>Acari</taxon>
        <taxon>Parasitiformes</taxon>
        <taxon>Mesostigmata</taxon>
        <taxon>Gamasina</taxon>
        <taxon>Phytoseioidea</taxon>
        <taxon>Phytoseiidae</taxon>
        <taxon>Typhlodrominae</taxon>
        <taxon>Galendromus</taxon>
    </lineage>
</organism>
<evidence type="ECO:0000256" key="6">
    <source>
        <dbReference type="ARBA" id="ARBA00022617"/>
    </source>
</evidence>
<evidence type="ECO:0000256" key="12">
    <source>
        <dbReference type="ARBA" id="ARBA00023033"/>
    </source>
</evidence>
<keyword evidence="8" id="KW-0256">Endoplasmic reticulum</keyword>
<sequence>MLTVVGALVVICILFLLYEWWPYWKQGAMLKSMPGLTPSVIPWMNWIYMLTSLRKFKGGGDMSSAFFNFRHELFARYRKEGIFKTWSSYDGGPTICVFRADLVEDVIKSPSFSTKSIEYELIRDWLGKGILTSHGAQWKAQRRLLTPTFHFSILDEYENSMNSHFLKIVQNMRDHPEIQKNVELSEWATDCTMAVLLETVMGLEVDDPECADSREYVQAVNSAALLFSLRFLKPWHKWDYCFYNSSEGKSYLEAVDRLHAFSQKVIAKKIRDLTADPSLIGVRPGKKQSFIDMLVSLHLQGEQISVQEMKEQVATFMFAGHDTTGWAIAWTLYQIGVYPDVQAKVHEELDMVFGRDMTRHTTADDLKRLEYFDRVLKECQRIYGSVPFISRQCTVDVQLISGKYEIPRGATITIAIHYIHRDPEVFPEPETFDPDRFLPENVRCRHPYSYIPFSAGPRNCLGQRFALQELKISLVNILRNFKIKSNRPLSEINIAGELILRAKDGLYVDFIPLDYIMLFSISVVVLLVTVSLCLVGWQSYWRARKMLMNMPGPTPSILPWLNPIYLLVSLLKFKKDGDSSVAFLKLRSDLAERHRSEGISKLWTSPDGGPLILVFRADLLEELLRSPSFAKKSVGYSQLHHWLGNGLLSSHGAEWKSQRRMLTPSFHFSILREYDGPMNSHSLRLVEEMKAHPKLRKNIELGEWATNFTMAILLETVMSLEHDDPAFADRREYIDALGETTCAFVQRSTVPWYKWDWLYFNTPDGKRYLSAVDRLHSFSEKVIEKKIKDFTANPSLMENRPGKKQSFIDLLVSLHLKGEQISVKEMKEQVATFMFAGHDTTGWATAWSLYQLGIFRDVQARVHEELDMVFQGDTTRHVTTEDLQKLEYFDRVLKECQRLNGSVPFVSRQCTVDGASLGKYKIPKGATMTIAIRYLHRDPRVFPDPEKFDPDRFLPENVRGRHPYAYIPFSAGARNCIGQRFALQELKILLVNILRTFQIVSSKPLSEIQIAGELILRAKSGLHVDFVPR</sequence>
<reference evidence="17" key="1">
    <citation type="submission" date="2025-08" db="UniProtKB">
        <authorList>
            <consortium name="RefSeq"/>
        </authorList>
    </citation>
    <scope>IDENTIFICATION</scope>
</reference>
<evidence type="ECO:0000313" key="16">
    <source>
        <dbReference type="Proteomes" id="UP000694867"/>
    </source>
</evidence>
<name>A0AAJ7WHG3_9ACAR</name>
<evidence type="ECO:0000256" key="11">
    <source>
        <dbReference type="ARBA" id="ARBA00023004"/>
    </source>
</evidence>
<dbReference type="PROSITE" id="PS00086">
    <property type="entry name" value="CYTOCHROME_P450"/>
    <property type="match status" value="2"/>
</dbReference>
<evidence type="ECO:0000256" key="5">
    <source>
        <dbReference type="ARBA" id="ARBA00010617"/>
    </source>
</evidence>
<dbReference type="GO" id="GO:0005506">
    <property type="term" value="F:iron ion binding"/>
    <property type="evidence" value="ECO:0007669"/>
    <property type="project" value="InterPro"/>
</dbReference>
<gene>
    <name evidence="17" type="primary">LOC108863658</name>
</gene>
<evidence type="ECO:0000256" key="8">
    <source>
        <dbReference type="ARBA" id="ARBA00022824"/>
    </source>
</evidence>
<dbReference type="InterPro" id="IPR050196">
    <property type="entry name" value="Cytochrome_P450_Monoox"/>
</dbReference>
<dbReference type="CDD" id="cd20628">
    <property type="entry name" value="CYP4"/>
    <property type="match status" value="2"/>
</dbReference>
<dbReference type="GeneID" id="108863658"/>
<comment type="function">
    <text evidence="2">May be involved in the metabolism of insect hormones and in the breakdown of synthetic insecticides.</text>
</comment>
<dbReference type="GO" id="GO:0005789">
    <property type="term" value="C:endoplasmic reticulum membrane"/>
    <property type="evidence" value="ECO:0007669"/>
    <property type="project" value="UniProtKB-SubCell"/>
</dbReference>
<dbReference type="InterPro" id="IPR017972">
    <property type="entry name" value="Cyt_P450_CS"/>
</dbReference>
<accession>A0AAJ7WHG3</accession>
<dbReference type="RefSeq" id="XP_028967259.1">
    <property type="nucleotide sequence ID" value="XM_029111426.1"/>
</dbReference>
<evidence type="ECO:0000256" key="14">
    <source>
        <dbReference type="PIRSR" id="PIRSR602401-1"/>
    </source>
</evidence>
<evidence type="ECO:0000256" key="2">
    <source>
        <dbReference type="ARBA" id="ARBA00003690"/>
    </source>
</evidence>
<keyword evidence="9" id="KW-0492">Microsome</keyword>
<dbReference type="Pfam" id="PF00067">
    <property type="entry name" value="p450"/>
    <property type="match status" value="2"/>
</dbReference>
<keyword evidence="10" id="KW-0560">Oxidoreductase</keyword>
<dbReference type="InterPro" id="IPR001128">
    <property type="entry name" value="Cyt_P450"/>
</dbReference>
<dbReference type="InterPro" id="IPR036396">
    <property type="entry name" value="Cyt_P450_sf"/>
</dbReference>
<comment type="similarity">
    <text evidence="5">Belongs to the cytochrome P450 family.</text>
</comment>
<dbReference type="Gene3D" id="1.10.630.10">
    <property type="entry name" value="Cytochrome P450"/>
    <property type="match status" value="2"/>
</dbReference>
<comment type="cofactor">
    <cofactor evidence="1 14">
        <name>heme</name>
        <dbReference type="ChEBI" id="CHEBI:30413"/>
    </cofactor>
</comment>
<keyword evidence="16" id="KW-1185">Reference proteome</keyword>
<dbReference type="InterPro" id="IPR002401">
    <property type="entry name" value="Cyt_P450_E_grp-I"/>
</dbReference>
<evidence type="ECO:0000256" key="13">
    <source>
        <dbReference type="ARBA" id="ARBA00023136"/>
    </source>
</evidence>
<keyword evidence="13 15" id="KW-0472">Membrane</keyword>
<dbReference type="FunFam" id="1.10.630.10:FF:000035">
    <property type="entry name" value="CYtochrome P450 family"/>
    <property type="match status" value="2"/>
</dbReference>
<keyword evidence="15" id="KW-0812">Transmembrane</keyword>
<dbReference type="Proteomes" id="UP000694867">
    <property type="component" value="Unplaced"/>
</dbReference>
<keyword evidence="6 14" id="KW-0349">Heme</keyword>
<evidence type="ECO:0000256" key="4">
    <source>
        <dbReference type="ARBA" id="ARBA00004406"/>
    </source>
</evidence>
<dbReference type="PANTHER" id="PTHR24291">
    <property type="entry name" value="CYTOCHROME P450 FAMILY 4"/>
    <property type="match status" value="1"/>
</dbReference>
<dbReference type="PRINTS" id="PR00385">
    <property type="entry name" value="P450"/>
</dbReference>
<proteinExistence type="inferred from homology"/>
<feature type="transmembrane region" description="Helical" evidence="15">
    <location>
        <begin position="515"/>
        <end position="537"/>
    </location>
</feature>
<dbReference type="GO" id="GO:0020037">
    <property type="term" value="F:heme binding"/>
    <property type="evidence" value="ECO:0007669"/>
    <property type="project" value="InterPro"/>
</dbReference>
<evidence type="ECO:0000256" key="7">
    <source>
        <dbReference type="ARBA" id="ARBA00022723"/>
    </source>
</evidence>
<dbReference type="PRINTS" id="PR00463">
    <property type="entry name" value="EP450I"/>
</dbReference>
<dbReference type="GO" id="GO:0004497">
    <property type="term" value="F:monooxygenase activity"/>
    <property type="evidence" value="ECO:0007669"/>
    <property type="project" value="UniProtKB-KW"/>
</dbReference>
<feature type="transmembrane region" description="Helical" evidence="15">
    <location>
        <begin position="557"/>
        <end position="573"/>
    </location>
</feature>
<evidence type="ECO:0000256" key="9">
    <source>
        <dbReference type="ARBA" id="ARBA00022848"/>
    </source>
</evidence>
<dbReference type="SUPFAM" id="SSF48264">
    <property type="entry name" value="Cytochrome P450"/>
    <property type="match status" value="2"/>
</dbReference>
<protein>
    <submittedName>
        <fullName evidence="17">Uncharacterized protein LOC108863658</fullName>
    </submittedName>
</protein>
<keyword evidence="7 14" id="KW-0479">Metal-binding</keyword>